<proteinExistence type="predicted"/>
<dbReference type="Proteomes" id="UP000585665">
    <property type="component" value="Unassembled WGS sequence"/>
</dbReference>
<protein>
    <submittedName>
        <fullName evidence="1">Uncharacterized protein</fullName>
    </submittedName>
</protein>
<name>A0A850P7J2_9PROT</name>
<dbReference type="AlphaFoldDB" id="A0A850P7J2"/>
<dbReference type="RefSeq" id="WP_176612878.1">
    <property type="nucleotide sequence ID" value="NZ_JABXXR010000020.1"/>
</dbReference>
<reference evidence="1 2" key="1">
    <citation type="submission" date="2020-06" db="EMBL/GenBank/DDBJ databases">
        <title>Description of novel acetic acid bacteria.</title>
        <authorList>
            <person name="Sombolestani A."/>
        </authorList>
    </citation>
    <scope>NUCLEOTIDE SEQUENCE [LARGE SCALE GENOMIC DNA]</scope>
    <source>
        <strain evidence="1 2">LMG 27010</strain>
    </source>
</reference>
<organism evidence="1 2">
    <name type="scientific">Ameyamaea chiangmaiensis</name>
    <dbReference type="NCBI Taxonomy" id="442969"/>
    <lineage>
        <taxon>Bacteria</taxon>
        <taxon>Pseudomonadati</taxon>
        <taxon>Pseudomonadota</taxon>
        <taxon>Alphaproteobacteria</taxon>
        <taxon>Acetobacterales</taxon>
        <taxon>Acetobacteraceae</taxon>
        <taxon>Ameyamaea</taxon>
    </lineage>
</organism>
<sequence>MNAGGVLLKNRAFVIDDNRGAGAALQRWIGGSHWAVEIGAGSLSSSIVRLTLYGLIVAIDIDLRRLVQDQLGNNRNIEEILAPELLSKVRDRAARDGLIEDSDVYDYLDFPDSVKTLRRHKAELDSTFARFVQKNSADLDRLTPIRNRVMHGRPLQFTDFAVVDEFVQKIRGFPAR</sequence>
<gene>
    <name evidence="1" type="ORF">HUK82_04885</name>
</gene>
<keyword evidence="2" id="KW-1185">Reference proteome</keyword>
<comment type="caution">
    <text evidence="1">The sequence shown here is derived from an EMBL/GenBank/DDBJ whole genome shotgun (WGS) entry which is preliminary data.</text>
</comment>
<evidence type="ECO:0000313" key="2">
    <source>
        <dbReference type="Proteomes" id="UP000585665"/>
    </source>
</evidence>
<dbReference type="EMBL" id="JABXXR010000020">
    <property type="protein sequence ID" value="NVN39898.1"/>
    <property type="molecule type" value="Genomic_DNA"/>
</dbReference>
<evidence type="ECO:0000313" key="1">
    <source>
        <dbReference type="EMBL" id="NVN39898.1"/>
    </source>
</evidence>
<accession>A0A850P7J2</accession>